<evidence type="ECO:0000313" key="2">
    <source>
        <dbReference type="EMBL" id="RDC58923.1"/>
    </source>
</evidence>
<reference evidence="2 3" key="1">
    <citation type="submission" date="2018-04" db="EMBL/GenBank/DDBJ databases">
        <title>Altererythrobacter sp. HME9302 genome sequencing and assembly.</title>
        <authorList>
            <person name="Kang H."/>
            <person name="Kim H."/>
            <person name="Joh K."/>
        </authorList>
    </citation>
    <scope>NUCLEOTIDE SEQUENCE [LARGE SCALE GENOMIC DNA]</scope>
    <source>
        <strain evidence="2 3">HME9302</strain>
    </source>
</reference>
<keyword evidence="1" id="KW-1133">Transmembrane helix</keyword>
<feature type="transmembrane region" description="Helical" evidence="1">
    <location>
        <begin position="36"/>
        <end position="53"/>
    </location>
</feature>
<accession>A0A369Q1Z8</accession>
<keyword evidence="1" id="KW-0472">Membrane</keyword>
<evidence type="ECO:0000256" key="1">
    <source>
        <dbReference type="SAM" id="Phobius"/>
    </source>
</evidence>
<dbReference type="EMBL" id="QBKA01000002">
    <property type="protein sequence ID" value="RDC58923.1"/>
    <property type="molecule type" value="Genomic_DNA"/>
</dbReference>
<name>A0A369Q1Z8_9SPHN</name>
<dbReference type="Proteomes" id="UP000253727">
    <property type="component" value="Unassembled WGS sequence"/>
</dbReference>
<comment type="caution">
    <text evidence="2">The sequence shown here is derived from an EMBL/GenBank/DDBJ whole genome shotgun (WGS) entry which is preliminary data.</text>
</comment>
<evidence type="ECO:0000313" key="3">
    <source>
        <dbReference type="Proteomes" id="UP000253727"/>
    </source>
</evidence>
<keyword evidence="3" id="KW-1185">Reference proteome</keyword>
<proteinExistence type="predicted"/>
<gene>
    <name evidence="2" type="ORF">HME9302_00099</name>
</gene>
<organism evidence="2 3">
    <name type="scientific">Alteripontixanthobacter maritimus</name>
    <dbReference type="NCBI Taxonomy" id="2161824"/>
    <lineage>
        <taxon>Bacteria</taxon>
        <taxon>Pseudomonadati</taxon>
        <taxon>Pseudomonadota</taxon>
        <taxon>Alphaproteobacteria</taxon>
        <taxon>Sphingomonadales</taxon>
        <taxon>Erythrobacteraceae</taxon>
        <taxon>Alteripontixanthobacter</taxon>
    </lineage>
</organism>
<sequence length="93" mass="10617">MMVSSAKAARLLVKIGAVVIVLMFVEYIAFRTFFSLIAFVLVALPIFTIKCQNCRTPIYDQRIAPHVRGFDLRVLERCPVCGEPMLRKEKRLS</sequence>
<dbReference type="AlphaFoldDB" id="A0A369Q1Z8"/>
<protein>
    <submittedName>
        <fullName evidence="2">Uncharacterized protein</fullName>
    </submittedName>
</protein>
<keyword evidence="1" id="KW-0812">Transmembrane</keyword>